<dbReference type="PROSITE" id="PS00211">
    <property type="entry name" value="ABC_TRANSPORTER_1"/>
    <property type="match status" value="2"/>
</dbReference>
<dbReference type="Pfam" id="PF00005">
    <property type="entry name" value="ABC_tran"/>
    <property type="match status" value="2"/>
</dbReference>
<dbReference type="GO" id="GO:0016887">
    <property type="term" value="F:ATP hydrolysis activity"/>
    <property type="evidence" value="ECO:0007669"/>
    <property type="project" value="InterPro"/>
</dbReference>
<dbReference type="GO" id="GO:0005524">
    <property type="term" value="F:ATP binding"/>
    <property type="evidence" value="ECO:0007669"/>
    <property type="project" value="UniProtKB-KW"/>
</dbReference>
<dbReference type="InterPro" id="IPR003439">
    <property type="entry name" value="ABC_transporter-like_ATP-bd"/>
</dbReference>
<keyword evidence="1" id="KW-0547">Nucleotide-binding</keyword>
<dbReference type="InterPro" id="IPR003593">
    <property type="entry name" value="AAA+_ATPase"/>
</dbReference>
<evidence type="ECO:0000259" key="4">
    <source>
        <dbReference type="PROSITE" id="PS50893"/>
    </source>
</evidence>
<dbReference type="InterPro" id="IPR032781">
    <property type="entry name" value="ABC_tran_Xtn"/>
</dbReference>
<evidence type="ECO:0000256" key="1">
    <source>
        <dbReference type="ARBA" id="ARBA00022741"/>
    </source>
</evidence>
<reference evidence="5" key="1">
    <citation type="submission" date="2020-01" db="EMBL/GenBank/DDBJ databases">
        <authorList>
            <person name="Meier V. D."/>
            <person name="Meier V D."/>
        </authorList>
    </citation>
    <scope>NUCLEOTIDE SEQUENCE</scope>
    <source>
        <strain evidence="5">HLG_WM_MAG_06</strain>
    </source>
</reference>
<proteinExistence type="predicted"/>
<dbReference type="InterPro" id="IPR017871">
    <property type="entry name" value="ABC_transporter-like_CS"/>
</dbReference>
<dbReference type="InterPro" id="IPR027417">
    <property type="entry name" value="P-loop_NTPase"/>
</dbReference>
<dbReference type="Pfam" id="PF16326">
    <property type="entry name" value="ABC_tran_CTD"/>
    <property type="match status" value="1"/>
</dbReference>
<dbReference type="SMART" id="SM00382">
    <property type="entry name" value="AAA"/>
    <property type="match status" value="2"/>
</dbReference>
<dbReference type="CDD" id="cd03221">
    <property type="entry name" value="ABCF_EF-3"/>
    <property type="match status" value="2"/>
</dbReference>
<sequence length="649" mass="74944">MALVGLFNIAKNYDVKQLLKGVDFQLNEGERVAIVGQNGCGKSTLIKIISGEVIADEGTRVLDKSIIIDSLDQNPTFDIGLNVRDAIENELADLSSAKQRYEELSTLIAEDFENQSLLNEHAKITNYLDHHNAWNLDDKIERVLQEFKLKEYEYRDVNTLSGGEQRRVALASLILKKPDVLLLDEPTNHLDVYMVEFLEEILLKEKFTLLIISHDRHFINSIVTRTVEVENMNIYSYDGGYDQYLVLKEARMRSMAKTHNTLLKFLKKEEEWLSRGVKARLTRNQGRKARVFELRDQAKKDPTLIRKMQVDLEREKKSFNRGEDKGMSKKKMLFDIENLHYKIAGKNLIEGFTTRILQKDRIAIVGHNGSGKSTLLKLLLGRIEPNKGDIDKGEFKVGYFDQHREMLDENKTILDTFCPDGGDIVDVMGNNMHVFAYMKSFLFPEEYMLKKLKMLSGGEKNRVALALLFTRKVDCLILDEPTNDLDIQTINILEEKLLNFPGALIFVSHDRYFIDKIANKLLIFKGDGVVEESFQEYSEYLLIEKNINELYEIEKEVKSAKATPVVQVKEEKKKTKLSYKDQRDLERLPDLIDKLEAKIDKLNACLYDAECYEAKGLINVTDELKKVEAEYEEMSERYLEVLEMEEELS</sequence>
<gene>
    <name evidence="5" type="ORF">HELGO_WM15620</name>
</gene>
<dbReference type="Pfam" id="PF12848">
    <property type="entry name" value="ABC_tran_Xtn"/>
    <property type="match status" value="1"/>
</dbReference>
<dbReference type="EMBL" id="CACVAP010000051">
    <property type="protein sequence ID" value="CAA6806978.1"/>
    <property type="molecule type" value="Genomic_DNA"/>
</dbReference>
<dbReference type="InterPro" id="IPR051309">
    <property type="entry name" value="ABCF_ATPase"/>
</dbReference>
<evidence type="ECO:0000256" key="2">
    <source>
        <dbReference type="ARBA" id="ARBA00022840"/>
    </source>
</evidence>
<evidence type="ECO:0000313" key="5">
    <source>
        <dbReference type="EMBL" id="CAA6806978.1"/>
    </source>
</evidence>
<feature type="coiled-coil region" evidence="3">
    <location>
        <begin position="617"/>
        <end position="644"/>
    </location>
</feature>
<dbReference type="InterPro" id="IPR032524">
    <property type="entry name" value="ABC_tran_C"/>
</dbReference>
<dbReference type="PANTHER" id="PTHR42855:SF1">
    <property type="entry name" value="ABC TRANSPORTER DOMAIN-CONTAINING PROTEIN"/>
    <property type="match status" value="1"/>
</dbReference>
<feature type="domain" description="ABC transporter" evidence="4">
    <location>
        <begin position="4"/>
        <end position="256"/>
    </location>
</feature>
<dbReference type="InterPro" id="IPR037118">
    <property type="entry name" value="Val-tRNA_synth_C_sf"/>
</dbReference>
<dbReference type="FunFam" id="3.40.50.300:FF:000011">
    <property type="entry name" value="Putative ABC transporter ATP-binding component"/>
    <property type="match status" value="1"/>
</dbReference>
<feature type="domain" description="ABC transporter" evidence="4">
    <location>
        <begin position="334"/>
        <end position="550"/>
    </location>
</feature>
<dbReference type="PANTHER" id="PTHR42855">
    <property type="entry name" value="ABC TRANSPORTER ATP-BINDING SUBUNIT"/>
    <property type="match status" value="1"/>
</dbReference>
<dbReference type="Gene3D" id="3.40.50.300">
    <property type="entry name" value="P-loop containing nucleotide triphosphate hydrolases"/>
    <property type="match status" value="2"/>
</dbReference>
<dbReference type="Gene3D" id="1.10.287.380">
    <property type="entry name" value="Valyl-tRNA synthetase, C-terminal domain"/>
    <property type="match status" value="1"/>
</dbReference>
<dbReference type="PROSITE" id="PS50893">
    <property type="entry name" value="ABC_TRANSPORTER_2"/>
    <property type="match status" value="2"/>
</dbReference>
<dbReference type="GO" id="GO:0003677">
    <property type="term" value="F:DNA binding"/>
    <property type="evidence" value="ECO:0007669"/>
    <property type="project" value="InterPro"/>
</dbReference>
<dbReference type="SUPFAM" id="SSF52540">
    <property type="entry name" value="P-loop containing nucleoside triphosphate hydrolases"/>
    <property type="match status" value="2"/>
</dbReference>
<evidence type="ECO:0000256" key="3">
    <source>
        <dbReference type="SAM" id="Coils"/>
    </source>
</evidence>
<dbReference type="AlphaFoldDB" id="A0A6S6SVE2"/>
<keyword evidence="3" id="KW-0175">Coiled coil</keyword>
<keyword evidence="2" id="KW-0067">ATP-binding</keyword>
<organism evidence="5">
    <name type="scientific">uncultured Sulfurovum sp</name>
    <dbReference type="NCBI Taxonomy" id="269237"/>
    <lineage>
        <taxon>Bacteria</taxon>
        <taxon>Pseudomonadati</taxon>
        <taxon>Campylobacterota</taxon>
        <taxon>Epsilonproteobacteria</taxon>
        <taxon>Campylobacterales</taxon>
        <taxon>Sulfurovaceae</taxon>
        <taxon>Sulfurovum</taxon>
        <taxon>environmental samples</taxon>
    </lineage>
</organism>
<accession>A0A6S6SVE2</accession>
<name>A0A6S6SVE2_9BACT</name>
<protein>
    <submittedName>
        <fullName evidence="5">COG0488: ATPase components of ABC transporters with duplicated ATPase domains</fullName>
    </submittedName>
</protein>